<dbReference type="OrthoDB" id="40579at2759"/>
<evidence type="ECO:0000256" key="3">
    <source>
        <dbReference type="ARBA" id="ARBA00022737"/>
    </source>
</evidence>
<dbReference type="GO" id="GO:0000981">
    <property type="term" value="F:DNA-binding transcription factor activity, RNA polymerase II-specific"/>
    <property type="evidence" value="ECO:0007669"/>
    <property type="project" value="TreeGrafter"/>
</dbReference>
<comment type="caution">
    <text evidence="10">The sequence shown here is derived from an EMBL/GenBank/DDBJ whole genome shotgun (WGS) entry which is preliminary data.</text>
</comment>
<dbReference type="Pfam" id="PF00096">
    <property type="entry name" value="zf-C2H2"/>
    <property type="match status" value="1"/>
</dbReference>
<evidence type="ECO:0000259" key="9">
    <source>
        <dbReference type="PROSITE" id="PS50157"/>
    </source>
</evidence>
<keyword evidence="5" id="KW-0862">Zinc</keyword>
<accession>A0A3M0IPN5</accession>
<feature type="domain" description="C2H2-type" evidence="9">
    <location>
        <begin position="382"/>
        <end position="409"/>
    </location>
</feature>
<dbReference type="EMBL" id="QRBI01000267">
    <property type="protein sequence ID" value="RMB89880.1"/>
    <property type="molecule type" value="Genomic_DNA"/>
</dbReference>
<dbReference type="FunFam" id="3.30.160.60:FF:000004">
    <property type="entry name" value="zinc finger protein 184 isoform X1"/>
    <property type="match status" value="1"/>
</dbReference>
<feature type="compositionally biased region" description="Polar residues" evidence="8">
    <location>
        <begin position="62"/>
        <end position="74"/>
    </location>
</feature>
<name>A0A3M0IPN5_HIRRU</name>
<dbReference type="GO" id="GO:0000978">
    <property type="term" value="F:RNA polymerase II cis-regulatory region sequence-specific DNA binding"/>
    <property type="evidence" value="ECO:0007669"/>
    <property type="project" value="TreeGrafter"/>
</dbReference>
<evidence type="ECO:0000256" key="7">
    <source>
        <dbReference type="PROSITE-ProRule" id="PRU00042"/>
    </source>
</evidence>
<dbReference type="InterPro" id="IPR056436">
    <property type="entry name" value="Znf-C2H2_ZIC1-5/GLI1-3-like"/>
</dbReference>
<dbReference type="Gene3D" id="3.30.160.60">
    <property type="entry name" value="Classic Zinc Finger"/>
    <property type="match status" value="3"/>
</dbReference>
<keyword evidence="4 7" id="KW-0863">Zinc-finger</keyword>
<keyword evidence="2" id="KW-0479">Metal-binding</keyword>
<evidence type="ECO:0000256" key="1">
    <source>
        <dbReference type="ARBA" id="ARBA00004123"/>
    </source>
</evidence>
<feature type="region of interest" description="Disordered" evidence="8">
    <location>
        <begin position="54"/>
        <end position="74"/>
    </location>
</feature>
<feature type="region of interest" description="Disordered" evidence="8">
    <location>
        <begin position="267"/>
        <end position="295"/>
    </location>
</feature>
<evidence type="ECO:0000256" key="6">
    <source>
        <dbReference type="ARBA" id="ARBA00023242"/>
    </source>
</evidence>
<dbReference type="GO" id="GO:0008270">
    <property type="term" value="F:zinc ion binding"/>
    <property type="evidence" value="ECO:0007669"/>
    <property type="project" value="UniProtKB-KW"/>
</dbReference>
<dbReference type="PANTHER" id="PTHR23226">
    <property type="entry name" value="ZINC FINGER AND SCAN DOMAIN-CONTAINING"/>
    <property type="match status" value="1"/>
</dbReference>
<dbReference type="Proteomes" id="UP000269221">
    <property type="component" value="Unassembled WGS sequence"/>
</dbReference>
<feature type="domain" description="C2H2-type" evidence="9">
    <location>
        <begin position="354"/>
        <end position="381"/>
    </location>
</feature>
<dbReference type="Pfam" id="PF23561">
    <property type="entry name" value="zf-C2H2_15"/>
    <property type="match status" value="1"/>
</dbReference>
<organism evidence="10 11">
    <name type="scientific">Hirundo rustica rustica</name>
    <dbReference type="NCBI Taxonomy" id="333673"/>
    <lineage>
        <taxon>Eukaryota</taxon>
        <taxon>Metazoa</taxon>
        <taxon>Chordata</taxon>
        <taxon>Craniata</taxon>
        <taxon>Vertebrata</taxon>
        <taxon>Euteleostomi</taxon>
        <taxon>Archelosauria</taxon>
        <taxon>Archosauria</taxon>
        <taxon>Dinosauria</taxon>
        <taxon>Saurischia</taxon>
        <taxon>Theropoda</taxon>
        <taxon>Coelurosauria</taxon>
        <taxon>Aves</taxon>
        <taxon>Neognathae</taxon>
        <taxon>Neoaves</taxon>
        <taxon>Telluraves</taxon>
        <taxon>Australaves</taxon>
        <taxon>Passeriformes</taxon>
        <taxon>Sylvioidea</taxon>
        <taxon>Hirundinidae</taxon>
        <taxon>Hirundo</taxon>
    </lineage>
</organism>
<dbReference type="InterPro" id="IPR013087">
    <property type="entry name" value="Znf_C2H2_type"/>
</dbReference>
<reference evidence="10 11" key="1">
    <citation type="submission" date="2018-07" db="EMBL/GenBank/DDBJ databases">
        <title>A high quality draft genome assembly of the barn swallow (H. rustica rustica).</title>
        <authorList>
            <person name="Formenti G."/>
            <person name="Chiara M."/>
            <person name="Poveda L."/>
            <person name="Francoijs K.-J."/>
            <person name="Bonisoli-Alquati A."/>
            <person name="Canova L."/>
            <person name="Gianfranceschi L."/>
            <person name="Horner D.S."/>
            <person name="Saino N."/>
        </authorList>
    </citation>
    <scope>NUCLEOTIDE SEQUENCE [LARGE SCALE GENOMIC DNA]</scope>
    <source>
        <strain evidence="10">Chelidonia</strain>
        <tissue evidence="10">Blood</tissue>
    </source>
</reference>
<gene>
    <name evidence="10" type="ORF">DUI87_33744</name>
</gene>
<dbReference type="PROSITE" id="PS50157">
    <property type="entry name" value="ZINC_FINGER_C2H2_2"/>
    <property type="match status" value="3"/>
</dbReference>
<keyword evidence="6" id="KW-0539">Nucleus</keyword>
<evidence type="ECO:0000256" key="5">
    <source>
        <dbReference type="ARBA" id="ARBA00022833"/>
    </source>
</evidence>
<dbReference type="PROSITE" id="PS00028">
    <property type="entry name" value="ZINC_FINGER_C2H2_1"/>
    <property type="match status" value="2"/>
</dbReference>
<dbReference type="GO" id="GO:0005634">
    <property type="term" value="C:nucleus"/>
    <property type="evidence" value="ECO:0007669"/>
    <property type="project" value="UniProtKB-SubCell"/>
</dbReference>
<dbReference type="FunFam" id="3.30.160.60:FF:002343">
    <property type="entry name" value="Zinc finger protein 33A"/>
    <property type="match status" value="1"/>
</dbReference>
<evidence type="ECO:0000313" key="10">
    <source>
        <dbReference type="EMBL" id="RMB89880.1"/>
    </source>
</evidence>
<protein>
    <recommendedName>
        <fullName evidence="9">C2H2-type domain-containing protein</fullName>
    </recommendedName>
</protein>
<feature type="domain" description="C2H2-type" evidence="9">
    <location>
        <begin position="410"/>
        <end position="437"/>
    </location>
</feature>
<dbReference type="PANTHER" id="PTHR23226:SF416">
    <property type="entry name" value="FI01424P"/>
    <property type="match status" value="1"/>
</dbReference>
<dbReference type="SMART" id="SM00355">
    <property type="entry name" value="ZnF_C2H2"/>
    <property type="match status" value="2"/>
</dbReference>
<sequence length="584" mass="66266">MGTPGDLLAVSLQALSCPPGCKSVQSLWECPECPTEKCRDARAEEMLLGLPREPKEHGVSHPCNSDTCKNTPPSSSDSMVNIQFKWISSDFTTRVVKVCRNLLEAATQIVNLEQVIDRRVKIFDALLYAQVKIPLSDQILDDLCGLLSLPWIYSHPDDSSFKPSIWGSSSFESKNCTEFLTHIELEDVQRKTRAIYTTTGLSEENYTLLQEHCFHKTTPVTPGGLQPQFDWTASNTLDNWMSDKELRMETREDTSQGQNLMEEAILSGSTAQESNRKEKPKTSCSRRGSKPIPGFLENERPGLCWEDGQSFSHSSHVVQNQQGEALRVCGMQEELQPEIPLDHHQRIHSTKGPYMCEQCEKSFSQRSHLIHHWRIHAKERPYKSEQCRKSFSQSSHLICRQNIHAEERPYKCGECGKGFNQRYKLIIHLKIHTGERPDKCPKISEKLQSPPAPVDSHRGEALLLPQLQEGLQAQLHPHPSPVYPHWGNAQQVCGMQEGLPPELPTGHPPNYPQWGEAQRVWGIWDELQHEVPPDLPPEDPNQGMALHMSRLWEELVQELSLEQTPMETPIDISNVQLILTPSTF</sequence>
<dbReference type="SUPFAM" id="SSF57667">
    <property type="entry name" value="beta-beta-alpha zinc fingers"/>
    <property type="match status" value="2"/>
</dbReference>
<proteinExistence type="predicted"/>
<evidence type="ECO:0000256" key="4">
    <source>
        <dbReference type="ARBA" id="ARBA00022771"/>
    </source>
</evidence>
<dbReference type="AlphaFoldDB" id="A0A3M0IPN5"/>
<evidence type="ECO:0000256" key="2">
    <source>
        <dbReference type="ARBA" id="ARBA00022723"/>
    </source>
</evidence>
<evidence type="ECO:0000313" key="11">
    <source>
        <dbReference type="Proteomes" id="UP000269221"/>
    </source>
</evidence>
<comment type="subcellular location">
    <subcellularLocation>
        <location evidence="1">Nucleus</location>
    </subcellularLocation>
</comment>
<keyword evidence="3" id="KW-0677">Repeat</keyword>
<dbReference type="InterPro" id="IPR036236">
    <property type="entry name" value="Znf_C2H2_sf"/>
</dbReference>
<keyword evidence="11" id="KW-1185">Reference proteome</keyword>
<dbReference type="STRING" id="333673.A0A3M0IPN5"/>
<evidence type="ECO:0000256" key="8">
    <source>
        <dbReference type="SAM" id="MobiDB-lite"/>
    </source>
</evidence>